<reference evidence="3" key="1">
    <citation type="submission" date="2016-10" db="EMBL/GenBank/DDBJ databases">
        <authorList>
            <person name="Varghese N."/>
            <person name="Submissions S."/>
        </authorList>
    </citation>
    <scope>NUCLEOTIDE SEQUENCE [LARGE SCALE GENOMIC DNA]</scope>
    <source>
        <strain evidence="3">DSM 22951</strain>
    </source>
</reference>
<dbReference type="Proteomes" id="UP000250028">
    <property type="component" value="Unassembled WGS sequence"/>
</dbReference>
<proteinExistence type="predicted"/>
<name>A0A2Y8ZXB3_9MICO</name>
<feature type="region of interest" description="Disordered" evidence="1">
    <location>
        <begin position="1"/>
        <end position="52"/>
    </location>
</feature>
<accession>A0A2Y8ZXB3</accession>
<dbReference type="RefSeq" id="WP_109685174.1">
    <property type="nucleotide sequence ID" value="NZ_QGDN01000001.1"/>
</dbReference>
<gene>
    <name evidence="2" type="ORF">SAMN04489750_1840</name>
</gene>
<evidence type="ECO:0000256" key="1">
    <source>
        <dbReference type="SAM" id="MobiDB-lite"/>
    </source>
</evidence>
<organism evidence="2 3">
    <name type="scientific">Branchiibius hedensis</name>
    <dbReference type="NCBI Taxonomy" id="672460"/>
    <lineage>
        <taxon>Bacteria</taxon>
        <taxon>Bacillati</taxon>
        <taxon>Actinomycetota</taxon>
        <taxon>Actinomycetes</taxon>
        <taxon>Micrococcales</taxon>
        <taxon>Dermacoccaceae</taxon>
        <taxon>Branchiibius</taxon>
    </lineage>
</organism>
<keyword evidence="3" id="KW-1185">Reference proteome</keyword>
<protein>
    <submittedName>
        <fullName evidence="2">Uncharacterized protein</fullName>
    </submittedName>
</protein>
<feature type="compositionally biased region" description="Polar residues" evidence="1">
    <location>
        <begin position="26"/>
        <end position="37"/>
    </location>
</feature>
<dbReference type="EMBL" id="UESZ01000001">
    <property type="protein sequence ID" value="SSA34517.1"/>
    <property type="molecule type" value="Genomic_DNA"/>
</dbReference>
<sequence>MGTSTAVQARDTAGRFAPAHRDEPDTSLTGPSQTALDWSQPDLWAGSDDDGRYSDDNFDFDAKLTPWPVANATDAPF</sequence>
<evidence type="ECO:0000313" key="3">
    <source>
        <dbReference type="Proteomes" id="UP000250028"/>
    </source>
</evidence>
<evidence type="ECO:0000313" key="2">
    <source>
        <dbReference type="EMBL" id="SSA34517.1"/>
    </source>
</evidence>
<dbReference type="AlphaFoldDB" id="A0A2Y8ZXB3"/>